<name>A0A367PNW2_CUPNE</name>
<protein>
    <recommendedName>
        <fullName evidence="4">MFS transporter</fullName>
    </recommendedName>
</protein>
<organism evidence="2 3">
    <name type="scientific">Cupriavidus necator</name>
    <name type="common">Alcaligenes eutrophus</name>
    <name type="synonym">Ralstonia eutropha</name>
    <dbReference type="NCBI Taxonomy" id="106590"/>
    <lineage>
        <taxon>Bacteria</taxon>
        <taxon>Pseudomonadati</taxon>
        <taxon>Pseudomonadota</taxon>
        <taxon>Betaproteobacteria</taxon>
        <taxon>Burkholderiales</taxon>
        <taxon>Burkholderiaceae</taxon>
        <taxon>Cupriavidus</taxon>
    </lineage>
</organism>
<dbReference type="AlphaFoldDB" id="A0A367PNW2"/>
<reference evidence="2 3" key="1">
    <citation type="submission" date="2018-04" db="EMBL/GenBank/DDBJ databases">
        <title>Cupriavidus necator CR12 genome sequencing and assembly.</title>
        <authorList>
            <person name="Ben Fekih I."/>
            <person name="Mazhar H.S."/>
            <person name="Bello S.K."/>
            <person name="Rensing C."/>
        </authorList>
    </citation>
    <scope>NUCLEOTIDE SEQUENCE [LARGE SCALE GENOMIC DNA]</scope>
    <source>
        <strain evidence="2 3">CR12</strain>
    </source>
</reference>
<keyword evidence="1" id="KW-1133">Transmembrane helix</keyword>
<dbReference type="SUPFAM" id="SSF103473">
    <property type="entry name" value="MFS general substrate transporter"/>
    <property type="match status" value="1"/>
</dbReference>
<evidence type="ECO:0000313" key="3">
    <source>
        <dbReference type="Proteomes" id="UP000253501"/>
    </source>
</evidence>
<accession>A0A367PNW2</accession>
<dbReference type="InterPro" id="IPR036259">
    <property type="entry name" value="MFS_trans_sf"/>
</dbReference>
<feature type="transmembrane region" description="Helical" evidence="1">
    <location>
        <begin position="56"/>
        <end position="75"/>
    </location>
</feature>
<keyword evidence="1" id="KW-0472">Membrane</keyword>
<gene>
    <name evidence="2" type="ORF">DDK22_06845</name>
</gene>
<evidence type="ECO:0000256" key="1">
    <source>
        <dbReference type="SAM" id="Phobius"/>
    </source>
</evidence>
<evidence type="ECO:0000313" key="2">
    <source>
        <dbReference type="EMBL" id="RCJ09224.1"/>
    </source>
</evidence>
<keyword evidence="1" id="KW-0812">Transmembrane</keyword>
<proteinExistence type="predicted"/>
<sequence>MLLGATTPVLMALVSREAGSTLQGYVLGLAQGVTQLSQVAGIGLGEWGMQVFGLGSTYFLVAGAYALAIVPMVAARLRVAAPAAAVQRG</sequence>
<dbReference type="Proteomes" id="UP000253501">
    <property type="component" value="Unassembled WGS sequence"/>
</dbReference>
<dbReference type="RefSeq" id="WP_114131305.1">
    <property type="nucleotide sequence ID" value="NZ_CP068434.1"/>
</dbReference>
<dbReference type="EMBL" id="QDHA01000015">
    <property type="protein sequence ID" value="RCJ09224.1"/>
    <property type="molecule type" value="Genomic_DNA"/>
</dbReference>
<comment type="caution">
    <text evidence="2">The sequence shown here is derived from an EMBL/GenBank/DDBJ whole genome shotgun (WGS) entry which is preliminary data.</text>
</comment>
<evidence type="ECO:0008006" key="4">
    <source>
        <dbReference type="Google" id="ProtNLM"/>
    </source>
</evidence>